<name>A0ABQ5HYU9_9ASTR</name>
<accession>A0ABQ5HYU9</accession>
<organism evidence="1 2">
    <name type="scientific">Tanacetum coccineum</name>
    <dbReference type="NCBI Taxonomy" id="301880"/>
    <lineage>
        <taxon>Eukaryota</taxon>
        <taxon>Viridiplantae</taxon>
        <taxon>Streptophyta</taxon>
        <taxon>Embryophyta</taxon>
        <taxon>Tracheophyta</taxon>
        <taxon>Spermatophyta</taxon>
        <taxon>Magnoliopsida</taxon>
        <taxon>eudicotyledons</taxon>
        <taxon>Gunneridae</taxon>
        <taxon>Pentapetalae</taxon>
        <taxon>asterids</taxon>
        <taxon>campanulids</taxon>
        <taxon>Asterales</taxon>
        <taxon>Asteraceae</taxon>
        <taxon>Asteroideae</taxon>
        <taxon>Anthemideae</taxon>
        <taxon>Anthemidinae</taxon>
        <taxon>Tanacetum</taxon>
    </lineage>
</organism>
<proteinExistence type="predicted"/>
<reference evidence="1" key="1">
    <citation type="journal article" date="2022" name="Int. J. Mol. Sci.">
        <title>Draft Genome of Tanacetum Coccineum: Genomic Comparison of Closely Related Tanacetum-Family Plants.</title>
        <authorList>
            <person name="Yamashiro T."/>
            <person name="Shiraishi A."/>
            <person name="Nakayama K."/>
            <person name="Satake H."/>
        </authorList>
    </citation>
    <scope>NUCLEOTIDE SEQUENCE</scope>
</reference>
<protein>
    <submittedName>
        <fullName evidence="1">Uncharacterized protein</fullName>
    </submittedName>
</protein>
<comment type="caution">
    <text evidence="1">The sequence shown here is derived from an EMBL/GenBank/DDBJ whole genome shotgun (WGS) entry which is preliminary data.</text>
</comment>
<reference evidence="1" key="2">
    <citation type="submission" date="2022-01" db="EMBL/GenBank/DDBJ databases">
        <authorList>
            <person name="Yamashiro T."/>
            <person name="Shiraishi A."/>
            <person name="Satake H."/>
            <person name="Nakayama K."/>
        </authorList>
    </citation>
    <scope>NUCLEOTIDE SEQUENCE</scope>
</reference>
<keyword evidence="2" id="KW-1185">Reference proteome</keyword>
<dbReference type="EMBL" id="BQNB010020154">
    <property type="protein sequence ID" value="GJT92915.1"/>
    <property type="molecule type" value="Genomic_DNA"/>
</dbReference>
<evidence type="ECO:0000313" key="2">
    <source>
        <dbReference type="Proteomes" id="UP001151760"/>
    </source>
</evidence>
<sequence length="142" mass="15983">MVAMFWKSSRKTLSFIRYWTFPLYMFNQLSYTVSPTIYASYIEQFSNTATSKTVNSLKQIHAVVDDKAVVISESSVRNDLLLMMRWTGEPQDLRVDEVCPVRNTKVPQSGGSPKKVGDEAINEAMFDSVERAITTDASLDAA</sequence>
<dbReference type="Proteomes" id="UP001151760">
    <property type="component" value="Unassembled WGS sequence"/>
</dbReference>
<gene>
    <name evidence="1" type="ORF">Tco_1081760</name>
</gene>
<evidence type="ECO:0000313" key="1">
    <source>
        <dbReference type="EMBL" id="GJT92915.1"/>
    </source>
</evidence>